<evidence type="ECO:0000259" key="3">
    <source>
        <dbReference type="Pfam" id="PF25583"/>
    </source>
</evidence>
<feature type="domain" description="PafC HTH" evidence="2">
    <location>
        <begin position="19"/>
        <end position="140"/>
    </location>
</feature>
<dbReference type="PROSITE" id="PS52050">
    <property type="entry name" value="WYL"/>
    <property type="match status" value="1"/>
</dbReference>
<dbReference type="InterPro" id="IPR026881">
    <property type="entry name" value="WYL_dom"/>
</dbReference>
<evidence type="ECO:0000259" key="1">
    <source>
        <dbReference type="Pfam" id="PF13280"/>
    </source>
</evidence>
<dbReference type="InterPro" id="IPR028349">
    <property type="entry name" value="PafC-like"/>
</dbReference>
<dbReference type="InterPro" id="IPR051534">
    <property type="entry name" value="CBASS_pafABC_assoc_protein"/>
</dbReference>
<dbReference type="PIRSF" id="PIRSF016838">
    <property type="entry name" value="PafC"/>
    <property type="match status" value="1"/>
</dbReference>
<reference evidence="4 5" key="1">
    <citation type="submission" date="2020-07" db="EMBL/GenBank/DDBJ databases">
        <title>Sequencing the genomes of 1000 actinobacteria strains.</title>
        <authorList>
            <person name="Klenk H.-P."/>
        </authorList>
    </citation>
    <scope>NUCLEOTIDE SEQUENCE [LARGE SCALE GENOMIC DNA]</scope>
    <source>
        <strain evidence="4 5">DSM 23141</strain>
    </source>
</reference>
<sequence length="333" mass="36246">MPRRNADAPPAGPKFSARDRLAFLLALVPWLMDHERVTVDEAAAHFDVDADLVRESVELIAVSGVPGDTSSYQHGDLFDIAWDAFEERGEIVLTNLVAIDDAPRFSAREAAALIAGLQYLSSLPETADSAAIATLMGKLSRGTSGQVAPVGVAGEATDARLATIRDAVTRGMQLELDYLNSRGERERRRVDPLRIDSNDTDWYLRGWCHLRQAVRTFRLDRMADVIVTDRPIEHRVDEVALPEKLFEGATTELVVTLDVAAAAVPLLDDYIPEGAPRSVHGDLVRLELPISHLDMLKRLIAGMPGVATVVAPAEARAAVEAWAQAALGRYTAD</sequence>
<dbReference type="Pfam" id="PF25583">
    <property type="entry name" value="WCX"/>
    <property type="match status" value="1"/>
</dbReference>
<feature type="domain" description="WCX" evidence="3">
    <location>
        <begin position="254"/>
        <end position="327"/>
    </location>
</feature>
<gene>
    <name evidence="4" type="ORF">BJ979_002555</name>
</gene>
<evidence type="ECO:0000313" key="4">
    <source>
        <dbReference type="EMBL" id="NYG99929.1"/>
    </source>
</evidence>
<comment type="caution">
    <text evidence="4">The sequence shown here is derived from an EMBL/GenBank/DDBJ whole genome shotgun (WGS) entry which is preliminary data.</text>
</comment>
<dbReference type="PANTHER" id="PTHR34580">
    <property type="match status" value="1"/>
</dbReference>
<dbReference type="Pfam" id="PF19187">
    <property type="entry name" value="HTH_PafC"/>
    <property type="match status" value="1"/>
</dbReference>
<dbReference type="PANTHER" id="PTHR34580:SF1">
    <property type="entry name" value="PROTEIN PAFC"/>
    <property type="match status" value="1"/>
</dbReference>
<dbReference type="Pfam" id="PF13280">
    <property type="entry name" value="WYL"/>
    <property type="match status" value="1"/>
</dbReference>
<dbReference type="RefSeq" id="WP_179568438.1">
    <property type="nucleotide sequence ID" value="NZ_JACBZY010000001.1"/>
</dbReference>
<keyword evidence="5" id="KW-1185">Reference proteome</keyword>
<keyword evidence="4" id="KW-0647">Proteasome</keyword>
<dbReference type="InterPro" id="IPR043839">
    <property type="entry name" value="PafC_HTH"/>
</dbReference>
<dbReference type="GO" id="GO:0000502">
    <property type="term" value="C:proteasome complex"/>
    <property type="evidence" value="ECO:0007669"/>
    <property type="project" value="UniProtKB-KW"/>
</dbReference>
<organism evidence="4 5">
    <name type="scientific">Schumannella luteola</name>
    <dbReference type="NCBI Taxonomy" id="472059"/>
    <lineage>
        <taxon>Bacteria</taxon>
        <taxon>Bacillati</taxon>
        <taxon>Actinomycetota</taxon>
        <taxon>Actinomycetes</taxon>
        <taxon>Micrococcales</taxon>
        <taxon>Microbacteriaceae</taxon>
        <taxon>Schumannella</taxon>
    </lineage>
</organism>
<accession>A0A852YQC6</accession>
<dbReference type="EMBL" id="JACBZY010000001">
    <property type="protein sequence ID" value="NYG99929.1"/>
    <property type="molecule type" value="Genomic_DNA"/>
</dbReference>
<evidence type="ECO:0000313" key="5">
    <source>
        <dbReference type="Proteomes" id="UP000553888"/>
    </source>
</evidence>
<proteinExistence type="predicted"/>
<dbReference type="Proteomes" id="UP000553888">
    <property type="component" value="Unassembled WGS sequence"/>
</dbReference>
<protein>
    <submittedName>
        <fullName evidence="4">Proteasome accessory factor C</fullName>
    </submittedName>
</protein>
<dbReference type="InterPro" id="IPR057727">
    <property type="entry name" value="WCX_dom"/>
</dbReference>
<name>A0A852YQC6_9MICO</name>
<dbReference type="AlphaFoldDB" id="A0A852YQC6"/>
<evidence type="ECO:0000259" key="2">
    <source>
        <dbReference type="Pfam" id="PF19187"/>
    </source>
</evidence>
<feature type="domain" description="WYL" evidence="1">
    <location>
        <begin position="161"/>
        <end position="225"/>
    </location>
</feature>